<evidence type="ECO:0000256" key="1">
    <source>
        <dbReference type="SAM" id="Phobius"/>
    </source>
</evidence>
<dbReference type="Proteomes" id="UP001239795">
    <property type="component" value="Unassembled WGS sequence"/>
</dbReference>
<evidence type="ECO:0000256" key="2">
    <source>
        <dbReference type="SAM" id="SignalP"/>
    </source>
</evidence>
<evidence type="ECO:0000313" key="3">
    <source>
        <dbReference type="EMBL" id="KAK1449097.1"/>
    </source>
</evidence>
<keyword evidence="1" id="KW-1133">Transmembrane helix</keyword>
<accession>A0AAI9TZX3</accession>
<keyword evidence="1" id="KW-0812">Transmembrane</keyword>
<proteinExistence type="predicted"/>
<name>A0AAI9TZX3_9PEZI</name>
<dbReference type="EMBL" id="MLGG01000068">
    <property type="protein sequence ID" value="KAK1449097.1"/>
    <property type="molecule type" value="Genomic_DNA"/>
</dbReference>
<keyword evidence="1" id="KW-0472">Membrane</keyword>
<keyword evidence="4" id="KW-1185">Reference proteome</keyword>
<keyword evidence="2" id="KW-0732">Signal</keyword>
<reference evidence="3 4" key="1">
    <citation type="submission" date="2016-10" db="EMBL/GenBank/DDBJ databases">
        <title>The genome sequence of Colletotrichum fioriniae PJ7.</title>
        <authorList>
            <person name="Baroncelli R."/>
        </authorList>
    </citation>
    <scope>NUCLEOTIDE SEQUENCE [LARGE SCALE GENOMIC DNA]</scope>
    <source>
        <strain evidence="3">Col 31</strain>
    </source>
</reference>
<feature type="transmembrane region" description="Helical" evidence="1">
    <location>
        <begin position="87"/>
        <end position="105"/>
    </location>
</feature>
<gene>
    <name evidence="3" type="ORF">CMEL01_08412</name>
</gene>
<protein>
    <submittedName>
        <fullName evidence="3">Uncharacterized protein</fullName>
    </submittedName>
</protein>
<feature type="transmembrane region" description="Helical" evidence="1">
    <location>
        <begin position="46"/>
        <end position="66"/>
    </location>
</feature>
<organism evidence="3 4">
    <name type="scientific">Colletotrichum melonis</name>
    <dbReference type="NCBI Taxonomy" id="1209925"/>
    <lineage>
        <taxon>Eukaryota</taxon>
        <taxon>Fungi</taxon>
        <taxon>Dikarya</taxon>
        <taxon>Ascomycota</taxon>
        <taxon>Pezizomycotina</taxon>
        <taxon>Sordariomycetes</taxon>
        <taxon>Hypocreomycetidae</taxon>
        <taxon>Glomerellales</taxon>
        <taxon>Glomerellaceae</taxon>
        <taxon>Colletotrichum</taxon>
        <taxon>Colletotrichum acutatum species complex</taxon>
    </lineage>
</organism>
<feature type="signal peptide" evidence="2">
    <location>
        <begin position="1"/>
        <end position="28"/>
    </location>
</feature>
<feature type="chain" id="PRO_5042552891" evidence="2">
    <location>
        <begin position="29"/>
        <end position="246"/>
    </location>
</feature>
<comment type="caution">
    <text evidence="3">The sequence shown here is derived from an EMBL/GenBank/DDBJ whole genome shotgun (WGS) entry which is preliminary data.</text>
</comment>
<sequence length="246" mass="28248">MNAMLILIASYWMVYLLSLVSCIRNSLSHECQSRLDFISTPPILGLVGVTLSAFPFSPVFLVLRFLPPVSATALLRLNWSRRRRLLYLVRSLYLIKPLLLVDLLYCSKPLFSSRFLNLSGLQWLEWLRNPGLSHEEAQYLREALAEVVGHEERREHDEHLLDAFRIRQPHPELQSLCPKILVLFLPTSTAAPNFSQPSLNPPEQKVVCRKNDWSIEAPYQTAERCGHSWVIDEKCQEEAAVDELLA</sequence>
<evidence type="ECO:0000313" key="4">
    <source>
        <dbReference type="Proteomes" id="UP001239795"/>
    </source>
</evidence>
<dbReference type="AlphaFoldDB" id="A0AAI9TZX3"/>